<reference evidence="2" key="1">
    <citation type="submission" date="2016-10" db="EMBL/GenBank/DDBJ databases">
        <authorList>
            <person name="Varghese N."/>
            <person name="Submissions S."/>
        </authorList>
    </citation>
    <scope>NUCLEOTIDE SEQUENCE [LARGE SCALE GENOMIC DNA]</scope>
    <source>
        <strain evidence="2">CGMCC 1.6495</strain>
    </source>
</reference>
<sequence length="112" mass="11795">MPPPCFNCAETRMLNLDTAQRIGTTGSCLIGGAIGAWRSAAVTRPLSIATSRFPLAKLPVAMMGAFAGGQSGARVAALFFSQWLPPGEGTPWLCLSCGHIFRHPFPPLAPAR</sequence>
<dbReference type="EMBL" id="FOGS01000002">
    <property type="protein sequence ID" value="SER69998.1"/>
    <property type="molecule type" value="Genomic_DNA"/>
</dbReference>
<accession>A0A1H9RBG6</accession>
<proteinExistence type="predicted"/>
<dbReference type="Proteomes" id="UP000198505">
    <property type="component" value="Unassembled WGS sequence"/>
</dbReference>
<protein>
    <submittedName>
        <fullName evidence="1">Uncharacterized protein</fullName>
    </submittedName>
</protein>
<dbReference type="RefSeq" id="WP_092825619.1">
    <property type="nucleotide sequence ID" value="NZ_FOGS01000002.1"/>
</dbReference>
<evidence type="ECO:0000313" key="2">
    <source>
        <dbReference type="Proteomes" id="UP000198505"/>
    </source>
</evidence>
<dbReference type="AlphaFoldDB" id="A0A1H9RBG6"/>
<organism evidence="1 2">
    <name type="scientific">Vreelandella subterranea</name>
    <dbReference type="NCBI Taxonomy" id="416874"/>
    <lineage>
        <taxon>Bacteria</taxon>
        <taxon>Pseudomonadati</taxon>
        <taxon>Pseudomonadota</taxon>
        <taxon>Gammaproteobacteria</taxon>
        <taxon>Oceanospirillales</taxon>
        <taxon>Halomonadaceae</taxon>
        <taxon>Vreelandella</taxon>
    </lineage>
</organism>
<gene>
    <name evidence="1" type="ORF">SAMN04487958_102312</name>
</gene>
<dbReference type="STRING" id="416874.SAMN04487958_102312"/>
<evidence type="ECO:0000313" key="1">
    <source>
        <dbReference type="EMBL" id="SER69998.1"/>
    </source>
</evidence>
<keyword evidence="2" id="KW-1185">Reference proteome</keyword>
<name>A0A1H9RBG6_9GAMM</name>